<evidence type="ECO:0000256" key="9">
    <source>
        <dbReference type="ARBA" id="ARBA00023224"/>
    </source>
</evidence>
<proteinExistence type="inferred from homology"/>
<evidence type="ECO:0000256" key="4">
    <source>
        <dbReference type="ARBA" id="ARBA00022692"/>
    </source>
</evidence>
<dbReference type="RefSeq" id="XP_041218599.1">
    <property type="nucleotide sequence ID" value="XM_041363173.1"/>
</dbReference>
<feature type="transmembrane region" description="Helical" evidence="10">
    <location>
        <begin position="225"/>
        <end position="245"/>
    </location>
</feature>
<dbReference type="GO" id="GO:0000750">
    <property type="term" value="P:pheromone-dependent signal transduction involved in conjugation with cellular fusion"/>
    <property type="evidence" value="ECO:0007669"/>
    <property type="project" value="TreeGrafter"/>
</dbReference>
<protein>
    <submittedName>
        <fullName evidence="11">Pheromone A receptor-domain-containing protein</fullName>
    </submittedName>
</protein>
<comment type="caution">
    <text evidence="11">The sequence shown here is derived from an EMBL/GenBank/DDBJ whole genome shotgun (WGS) entry which is preliminary data.</text>
</comment>
<accession>A0AAD4HDX5</accession>
<dbReference type="Proteomes" id="UP001195769">
    <property type="component" value="Unassembled WGS sequence"/>
</dbReference>
<dbReference type="AlphaFoldDB" id="A0AAD4HDX5"/>
<feature type="transmembrane region" description="Helical" evidence="10">
    <location>
        <begin position="84"/>
        <end position="106"/>
    </location>
</feature>
<evidence type="ECO:0000256" key="5">
    <source>
        <dbReference type="ARBA" id="ARBA00022989"/>
    </source>
</evidence>
<sequence length="456" mass="50829">MFNSPDWVFSMFAFLGFLCCMIPLPWHLEAWNTGTCLYMIWTGLSCLIQFINSIVWRANVINWAPVWCDICQNFPLVLVAKTHVYFVAAKFMIGSSVAIPACSLCINRRLYHIASVSSVTKTRAQKRRDIMTDLAIGAGIPVLEMILQYIVQGHRFNIFEEIGCYPATFNTPPAFVLVFTWPLILGCISAYYCVRTIVELAQRRAQFMEFLSVNKNLSSSRYFRLMGLAGIEMLCTVPMGAYVVYLNATAQPVYPWISWANAHYDFSRVEQIASEFWRLNDDLVLSLELSRWLLIVCAFVFFGFFGFADEARKNYRLAYVSVAKRVGLSTAGTVSQGSWTVGGKSEMAYNSRTGTLPVFVVQRTEKKRDSVNSFSTSISVGEFNMAFDDVKEASYIPTQTAAGSVSKESLPTTPVDGQTVPLPNAPAVAGPALDINSVPRLVADSPESARNSIDIV</sequence>
<feature type="transmembrane region" description="Helical" evidence="10">
    <location>
        <begin position="289"/>
        <end position="308"/>
    </location>
</feature>
<feature type="transmembrane region" description="Helical" evidence="10">
    <location>
        <begin position="6"/>
        <end position="24"/>
    </location>
</feature>
<dbReference type="InterPro" id="IPR001499">
    <property type="entry name" value="GPCR_STE3"/>
</dbReference>
<evidence type="ECO:0000313" key="11">
    <source>
        <dbReference type="EMBL" id="KAG1893023.1"/>
    </source>
</evidence>
<keyword evidence="3" id="KW-0589">Pheromone response</keyword>
<evidence type="ECO:0000256" key="1">
    <source>
        <dbReference type="ARBA" id="ARBA00004141"/>
    </source>
</evidence>
<dbReference type="CDD" id="cd14966">
    <property type="entry name" value="7tmD_STE3"/>
    <property type="match status" value="1"/>
</dbReference>
<keyword evidence="8 11" id="KW-0675">Receptor</keyword>
<dbReference type="Pfam" id="PF02076">
    <property type="entry name" value="STE3"/>
    <property type="match status" value="1"/>
</dbReference>
<dbReference type="EMBL" id="JABBWK010000110">
    <property type="protein sequence ID" value="KAG1893023.1"/>
    <property type="molecule type" value="Genomic_DNA"/>
</dbReference>
<evidence type="ECO:0000313" key="12">
    <source>
        <dbReference type="Proteomes" id="UP001195769"/>
    </source>
</evidence>
<evidence type="ECO:0000256" key="8">
    <source>
        <dbReference type="ARBA" id="ARBA00023170"/>
    </source>
</evidence>
<keyword evidence="5 10" id="KW-1133">Transmembrane helix</keyword>
<dbReference type="InterPro" id="IPR000481">
    <property type="entry name" value="GPCR_Pheromne_B_alpha_rcpt"/>
</dbReference>
<keyword evidence="4 10" id="KW-0812">Transmembrane</keyword>
<dbReference type="PANTHER" id="PTHR28097:SF1">
    <property type="entry name" value="PHEROMONE A FACTOR RECEPTOR"/>
    <property type="match status" value="1"/>
</dbReference>
<dbReference type="GeneID" id="64657471"/>
<feature type="transmembrane region" description="Helical" evidence="10">
    <location>
        <begin position="171"/>
        <end position="194"/>
    </location>
</feature>
<evidence type="ECO:0000256" key="7">
    <source>
        <dbReference type="ARBA" id="ARBA00023136"/>
    </source>
</evidence>
<comment type="subcellular location">
    <subcellularLocation>
        <location evidence="1">Membrane</location>
        <topology evidence="1">Multi-pass membrane protein</topology>
    </subcellularLocation>
</comment>
<evidence type="ECO:0000256" key="3">
    <source>
        <dbReference type="ARBA" id="ARBA00022507"/>
    </source>
</evidence>
<dbReference type="PRINTS" id="PR00901">
    <property type="entry name" value="PHEROMONEBAR"/>
</dbReference>
<comment type="similarity">
    <text evidence="2">Belongs to the G-protein coupled receptor 4 family.</text>
</comment>
<feature type="transmembrane region" description="Helical" evidence="10">
    <location>
        <begin position="130"/>
        <end position="151"/>
    </location>
</feature>
<keyword evidence="12" id="KW-1185">Reference proteome</keyword>
<evidence type="ECO:0000256" key="10">
    <source>
        <dbReference type="SAM" id="Phobius"/>
    </source>
</evidence>
<name>A0AAD4HDX5_9AGAM</name>
<dbReference type="GO" id="GO:0005886">
    <property type="term" value="C:plasma membrane"/>
    <property type="evidence" value="ECO:0007669"/>
    <property type="project" value="TreeGrafter"/>
</dbReference>
<dbReference type="PANTHER" id="PTHR28097">
    <property type="entry name" value="PHEROMONE A FACTOR RECEPTOR"/>
    <property type="match status" value="1"/>
</dbReference>
<organism evidence="11 12">
    <name type="scientific">Suillus fuscotomentosus</name>
    <dbReference type="NCBI Taxonomy" id="1912939"/>
    <lineage>
        <taxon>Eukaryota</taxon>
        <taxon>Fungi</taxon>
        <taxon>Dikarya</taxon>
        <taxon>Basidiomycota</taxon>
        <taxon>Agaricomycotina</taxon>
        <taxon>Agaricomycetes</taxon>
        <taxon>Agaricomycetidae</taxon>
        <taxon>Boletales</taxon>
        <taxon>Suillineae</taxon>
        <taxon>Suillaceae</taxon>
        <taxon>Suillus</taxon>
    </lineage>
</organism>
<gene>
    <name evidence="11" type="ORF">F5891DRAFT_1067922</name>
</gene>
<evidence type="ECO:0000256" key="2">
    <source>
        <dbReference type="ARBA" id="ARBA00011085"/>
    </source>
</evidence>
<dbReference type="PRINTS" id="PR00899">
    <property type="entry name" value="GPCRSTE3"/>
</dbReference>
<dbReference type="GO" id="GO:0004934">
    <property type="term" value="F:mating-type alpha-factor pheromone receptor activity"/>
    <property type="evidence" value="ECO:0007669"/>
    <property type="project" value="InterPro"/>
</dbReference>
<evidence type="ECO:0000256" key="6">
    <source>
        <dbReference type="ARBA" id="ARBA00023040"/>
    </source>
</evidence>
<keyword evidence="6" id="KW-0297">G-protein coupled receptor</keyword>
<keyword evidence="7 10" id="KW-0472">Membrane</keyword>
<reference evidence="11" key="1">
    <citation type="journal article" date="2020" name="New Phytol.">
        <title>Comparative genomics reveals dynamic genome evolution in host specialist ectomycorrhizal fungi.</title>
        <authorList>
            <person name="Lofgren L.A."/>
            <person name="Nguyen N.H."/>
            <person name="Vilgalys R."/>
            <person name="Ruytinx J."/>
            <person name="Liao H.L."/>
            <person name="Branco S."/>
            <person name="Kuo A."/>
            <person name="LaButti K."/>
            <person name="Lipzen A."/>
            <person name="Andreopoulos W."/>
            <person name="Pangilinan J."/>
            <person name="Riley R."/>
            <person name="Hundley H."/>
            <person name="Na H."/>
            <person name="Barry K."/>
            <person name="Grigoriev I.V."/>
            <person name="Stajich J.E."/>
            <person name="Kennedy P.G."/>
        </authorList>
    </citation>
    <scope>NUCLEOTIDE SEQUENCE</scope>
    <source>
        <strain evidence="11">FC203</strain>
    </source>
</reference>
<keyword evidence="9" id="KW-0807">Transducer</keyword>